<dbReference type="EMBL" id="CM018210">
    <property type="protein sequence ID" value="KAB2065643.1"/>
    <property type="molecule type" value="Genomic_DNA"/>
</dbReference>
<proteinExistence type="predicted"/>
<dbReference type="OrthoDB" id="1002432at2759"/>
<evidence type="ECO:0000313" key="2">
    <source>
        <dbReference type="Proteomes" id="UP000327439"/>
    </source>
</evidence>
<reference evidence="2" key="1">
    <citation type="journal article" date="2020" name="Nat. Genet.">
        <title>Genomic diversifications of five Gossypium allopolyploid species and their impact on cotton improvement.</title>
        <authorList>
            <person name="Chen Z.J."/>
            <person name="Sreedasyam A."/>
            <person name="Ando A."/>
            <person name="Song Q."/>
            <person name="De Santiago L.M."/>
            <person name="Hulse-Kemp A.M."/>
            <person name="Ding M."/>
            <person name="Ye W."/>
            <person name="Kirkbride R.C."/>
            <person name="Jenkins J."/>
            <person name="Plott C."/>
            <person name="Lovell J."/>
            <person name="Lin Y.M."/>
            <person name="Vaughn R."/>
            <person name="Liu B."/>
            <person name="Simpson S."/>
            <person name="Scheffler B.E."/>
            <person name="Wen L."/>
            <person name="Saski C.A."/>
            <person name="Grover C.E."/>
            <person name="Hu G."/>
            <person name="Conover J.L."/>
            <person name="Carlson J.W."/>
            <person name="Shu S."/>
            <person name="Boston L.B."/>
            <person name="Williams M."/>
            <person name="Peterson D.G."/>
            <person name="McGee K."/>
            <person name="Jones D.C."/>
            <person name="Wendel J.F."/>
            <person name="Stelly D.M."/>
            <person name="Grimwood J."/>
            <person name="Schmutz J."/>
        </authorList>
    </citation>
    <scope>NUCLEOTIDE SEQUENCE [LARGE SCALE GENOMIC DNA]</scope>
    <source>
        <strain evidence="2">cv. 3-79</strain>
    </source>
</reference>
<keyword evidence="2" id="KW-1185">Reference proteome</keyword>
<feature type="non-terminal residue" evidence="1">
    <location>
        <position position="1"/>
    </location>
</feature>
<gene>
    <name evidence="1" type="ORF">ES319_A09G103100v1</name>
</gene>
<sequence>LFFFFRRKSPSISTHHSDENLLGFSIKCIEYSLFLDFGCGGFACAGKYREIDVEGGAFQRNAYVSHCAAQQLWEWRGSDQLSAII</sequence>
<name>A0A5J5UE21_GOSBA</name>
<dbReference type="Proteomes" id="UP000327439">
    <property type="component" value="Chromosome A09"/>
</dbReference>
<protein>
    <submittedName>
        <fullName evidence="1">Uncharacterized protein</fullName>
    </submittedName>
</protein>
<feature type="non-terminal residue" evidence="1">
    <location>
        <position position="85"/>
    </location>
</feature>
<evidence type="ECO:0000313" key="1">
    <source>
        <dbReference type="EMBL" id="KAB2065643.1"/>
    </source>
</evidence>
<accession>A0A5J5UE21</accession>
<dbReference type="AlphaFoldDB" id="A0A5J5UE21"/>
<organism evidence="1 2">
    <name type="scientific">Gossypium barbadense</name>
    <name type="common">Sea Island cotton</name>
    <name type="synonym">Hibiscus barbadensis</name>
    <dbReference type="NCBI Taxonomy" id="3634"/>
    <lineage>
        <taxon>Eukaryota</taxon>
        <taxon>Viridiplantae</taxon>
        <taxon>Streptophyta</taxon>
        <taxon>Embryophyta</taxon>
        <taxon>Tracheophyta</taxon>
        <taxon>Spermatophyta</taxon>
        <taxon>Magnoliopsida</taxon>
        <taxon>eudicotyledons</taxon>
        <taxon>Gunneridae</taxon>
        <taxon>Pentapetalae</taxon>
        <taxon>rosids</taxon>
        <taxon>malvids</taxon>
        <taxon>Malvales</taxon>
        <taxon>Malvaceae</taxon>
        <taxon>Malvoideae</taxon>
        <taxon>Gossypium</taxon>
    </lineage>
</organism>